<evidence type="ECO:0000256" key="1">
    <source>
        <dbReference type="ARBA" id="ARBA00006479"/>
    </source>
</evidence>
<dbReference type="RefSeq" id="WP_103898392.1">
    <property type="nucleotide sequence ID" value="NZ_JALY01000109.1"/>
</dbReference>
<dbReference type="Pfam" id="PF00480">
    <property type="entry name" value="ROK"/>
    <property type="match status" value="1"/>
</dbReference>
<dbReference type="Gene3D" id="3.30.420.40">
    <property type="match status" value="2"/>
</dbReference>
<dbReference type="PANTHER" id="PTHR18964:SF149">
    <property type="entry name" value="BIFUNCTIONAL UDP-N-ACETYLGLUCOSAMINE 2-EPIMERASE_N-ACETYLMANNOSAMINE KINASE"/>
    <property type="match status" value="1"/>
</dbReference>
<evidence type="ECO:0008006" key="4">
    <source>
        <dbReference type="Google" id="ProtNLM"/>
    </source>
</evidence>
<evidence type="ECO:0000313" key="2">
    <source>
        <dbReference type="EMBL" id="POZ92898.1"/>
    </source>
</evidence>
<dbReference type="PANTHER" id="PTHR18964">
    <property type="entry name" value="ROK (REPRESSOR, ORF, KINASE) FAMILY"/>
    <property type="match status" value="1"/>
</dbReference>
<organism evidence="2 3">
    <name type="scientific">Petrotoga halophila DSM 16923</name>
    <dbReference type="NCBI Taxonomy" id="1122953"/>
    <lineage>
        <taxon>Bacteria</taxon>
        <taxon>Thermotogati</taxon>
        <taxon>Thermotogota</taxon>
        <taxon>Thermotogae</taxon>
        <taxon>Petrotogales</taxon>
        <taxon>Petrotogaceae</taxon>
        <taxon>Petrotoga</taxon>
    </lineage>
</organism>
<dbReference type="Proteomes" id="UP000236950">
    <property type="component" value="Unassembled WGS sequence"/>
</dbReference>
<name>A0A2S5EIQ5_9BACT</name>
<gene>
    <name evidence="2" type="ORF">AA81_04810</name>
</gene>
<comment type="similarity">
    <text evidence="1">Belongs to the ROK (NagC/XylR) family.</text>
</comment>
<keyword evidence="3" id="KW-1185">Reference proteome</keyword>
<dbReference type="EMBL" id="JALY01000109">
    <property type="protein sequence ID" value="POZ92898.1"/>
    <property type="molecule type" value="Genomic_DNA"/>
</dbReference>
<dbReference type="InterPro" id="IPR000600">
    <property type="entry name" value="ROK"/>
</dbReference>
<dbReference type="SUPFAM" id="SSF53067">
    <property type="entry name" value="Actin-like ATPase domain"/>
    <property type="match status" value="1"/>
</dbReference>
<comment type="caution">
    <text evidence="2">The sequence shown here is derived from an EMBL/GenBank/DDBJ whole genome shotgun (WGS) entry which is preliminary data.</text>
</comment>
<reference evidence="2 3" key="1">
    <citation type="submission" date="2014-01" db="EMBL/GenBank/DDBJ databases">
        <title>Comparative genomics of Petrotoga.</title>
        <authorList>
            <person name="Chow K."/>
            <person name="Charchuk R."/>
            <person name="Nesbo C.L."/>
        </authorList>
    </citation>
    <scope>NUCLEOTIDE SEQUENCE [LARGE SCALE GENOMIC DNA]</scope>
    <source>
        <strain evidence="2 3">DSM 16923</strain>
    </source>
</reference>
<dbReference type="AlphaFoldDB" id="A0A2S5EIQ5"/>
<sequence>MYAVTLDMGGTYLKSAIVNDKGEILEGSFNKKPSKSKCSKETIINNIVNLLNLEIRKASDLSLDIVGLGIGIPGPADYEKGILYIPPKLNKYHSLYGVNLKEEIGKKVGIENIIFDSDAFLFLRGEKWIGAAKNFNRVIGITLGTGLGSAFIIDEEIIVDSKITPPQGWIGGMKFKNGIVEDIISARGIVSRFKQLKKDSSICTVEEIAALASNGDKTAKQVFEELGKTLGEVLKPIATKFKPDCIVLGGQISKSFYLFEETLIQELRALPFDVRVEVANFIELSSLYGAAKLVFSTF</sequence>
<dbReference type="InterPro" id="IPR043129">
    <property type="entry name" value="ATPase_NBD"/>
</dbReference>
<accession>A0A2S5EIQ5</accession>
<proteinExistence type="inferred from homology"/>
<evidence type="ECO:0000313" key="3">
    <source>
        <dbReference type="Proteomes" id="UP000236950"/>
    </source>
</evidence>
<protein>
    <recommendedName>
        <fullName evidence="4">ROK family transcriptional regulator</fullName>
    </recommendedName>
</protein>